<gene>
    <name evidence="5" type="ORF">ACFO4R_08690</name>
</gene>
<feature type="domain" description="SLH" evidence="4">
    <location>
        <begin position="84"/>
        <end position="147"/>
    </location>
</feature>
<dbReference type="InterPro" id="IPR001119">
    <property type="entry name" value="SLH_dom"/>
</dbReference>
<evidence type="ECO:0000259" key="4">
    <source>
        <dbReference type="PROSITE" id="PS51272"/>
    </source>
</evidence>
<dbReference type="EMBL" id="JBHSHL010000034">
    <property type="protein sequence ID" value="MFC4805160.1"/>
    <property type="molecule type" value="Genomic_DNA"/>
</dbReference>
<evidence type="ECO:0000313" key="5">
    <source>
        <dbReference type="EMBL" id="MFC4805160.1"/>
    </source>
</evidence>
<feature type="region of interest" description="Disordered" evidence="2">
    <location>
        <begin position="67"/>
        <end position="89"/>
    </location>
</feature>
<organism evidence="5 6">
    <name type="scientific">Filifactor villosus</name>
    <dbReference type="NCBI Taxonomy" id="29374"/>
    <lineage>
        <taxon>Bacteria</taxon>
        <taxon>Bacillati</taxon>
        <taxon>Bacillota</taxon>
        <taxon>Clostridia</taxon>
        <taxon>Peptostreptococcales</taxon>
        <taxon>Filifactoraceae</taxon>
        <taxon>Filifactor</taxon>
    </lineage>
</organism>
<sequence>MGTKYGKTIRLVFILLILLIGAGLYLLLTRQTPLPEEELPVETERWVEDPETIVIPLEKEDVAATVQPQTPQKNEDIGDMQSNEEEETLTDYGGSYATEAIIYGIEQGYLFESEPGKFFPKKNIQRFEFIHMINRAFGFQEEGEVRFVDVKKEDFFYRDVCIAMNQKYLYTFNGNRFGPYKYFYRWELPYILGKLTKQEISGEKADTLENYSDSLQVPKNARAYVDLFLKKGWMKPETASKFGSKSILKKEEVAYTLYKLKTSGVLK</sequence>
<evidence type="ECO:0000256" key="2">
    <source>
        <dbReference type="SAM" id="MobiDB-lite"/>
    </source>
</evidence>
<keyword evidence="3" id="KW-0472">Membrane</keyword>
<keyword evidence="6" id="KW-1185">Reference proteome</keyword>
<evidence type="ECO:0000313" key="6">
    <source>
        <dbReference type="Proteomes" id="UP001595916"/>
    </source>
</evidence>
<name>A0ABV9QL96_9FIRM</name>
<dbReference type="RefSeq" id="WP_379788702.1">
    <property type="nucleotide sequence ID" value="NZ_JBHSHL010000034.1"/>
</dbReference>
<evidence type="ECO:0000256" key="1">
    <source>
        <dbReference type="ARBA" id="ARBA00022737"/>
    </source>
</evidence>
<evidence type="ECO:0000256" key="3">
    <source>
        <dbReference type="SAM" id="Phobius"/>
    </source>
</evidence>
<keyword evidence="3" id="KW-1133">Transmembrane helix</keyword>
<feature type="transmembrane region" description="Helical" evidence="3">
    <location>
        <begin position="9"/>
        <end position="28"/>
    </location>
</feature>
<proteinExistence type="predicted"/>
<keyword evidence="3" id="KW-0812">Transmembrane</keyword>
<reference evidence="6" key="1">
    <citation type="journal article" date="2019" name="Int. J. Syst. Evol. Microbiol.">
        <title>The Global Catalogue of Microorganisms (GCM) 10K type strain sequencing project: providing services to taxonomists for standard genome sequencing and annotation.</title>
        <authorList>
            <consortium name="The Broad Institute Genomics Platform"/>
            <consortium name="The Broad Institute Genome Sequencing Center for Infectious Disease"/>
            <person name="Wu L."/>
            <person name="Ma J."/>
        </authorList>
    </citation>
    <scope>NUCLEOTIDE SEQUENCE [LARGE SCALE GENOMIC DNA]</scope>
    <source>
        <strain evidence="6">CCUG 46385</strain>
    </source>
</reference>
<protein>
    <recommendedName>
        <fullName evidence="4">SLH domain-containing protein</fullName>
    </recommendedName>
</protein>
<keyword evidence="1" id="KW-0677">Repeat</keyword>
<dbReference type="Proteomes" id="UP001595916">
    <property type="component" value="Unassembled WGS sequence"/>
</dbReference>
<dbReference type="PROSITE" id="PS51272">
    <property type="entry name" value="SLH"/>
    <property type="match status" value="1"/>
</dbReference>
<accession>A0ABV9QL96</accession>
<comment type="caution">
    <text evidence="5">The sequence shown here is derived from an EMBL/GenBank/DDBJ whole genome shotgun (WGS) entry which is preliminary data.</text>
</comment>